<evidence type="ECO:0000313" key="11">
    <source>
        <dbReference type="Proteomes" id="UP000649753"/>
    </source>
</evidence>
<evidence type="ECO:0000256" key="2">
    <source>
        <dbReference type="ARBA" id="ARBA00022448"/>
    </source>
</evidence>
<dbReference type="CDD" id="cd06261">
    <property type="entry name" value="TM_PBP2"/>
    <property type="match status" value="1"/>
</dbReference>
<evidence type="ECO:0000256" key="1">
    <source>
        <dbReference type="ARBA" id="ARBA00004651"/>
    </source>
</evidence>
<dbReference type="EMBL" id="JADBEB010000001">
    <property type="protein sequence ID" value="MBE1490108.1"/>
    <property type="molecule type" value="Genomic_DNA"/>
</dbReference>
<dbReference type="AlphaFoldDB" id="A0A927R1V0"/>
<evidence type="ECO:0000256" key="6">
    <source>
        <dbReference type="ARBA" id="ARBA00023136"/>
    </source>
</evidence>
<feature type="transmembrane region" description="Helical" evidence="7">
    <location>
        <begin position="46"/>
        <end position="67"/>
    </location>
</feature>
<dbReference type="Gene3D" id="1.10.3720.10">
    <property type="entry name" value="MetI-like"/>
    <property type="match status" value="1"/>
</dbReference>
<feature type="transmembrane region" description="Helical" evidence="7">
    <location>
        <begin position="140"/>
        <end position="163"/>
    </location>
</feature>
<sequence>MARTTSPPDRSTAAADELPARPADPGAPLGRRSDAAGLGRARAGGFVLPSLVLIVLFLVVPAVWTLYLGVTNYRLTGLAAADPQVVGLDNYVAALGDERFHTSLWLTLQFVLGSAVLGQAGLGFAIAWSLRDRRGPVRRVVEALVLLAWILPSSVVAFLWIALLDRDAGTLNALLGLPGTAWLLDHPMLSVILFNTWRGTAFSMMLYAAALQNVPPSHLETARLAGASTWQQLRDVVFPRIRGHILTNLLLISLWTFNDFTPFLITAGGPEQRSEILPVYVYKIALSGGELGFGAAISFLMLLINLVIALVYLRTLGERRKARR</sequence>
<organism evidence="10 11">
    <name type="scientific">Plantactinospora soyae</name>
    <dbReference type="NCBI Taxonomy" id="1544732"/>
    <lineage>
        <taxon>Bacteria</taxon>
        <taxon>Bacillati</taxon>
        <taxon>Actinomycetota</taxon>
        <taxon>Actinomycetes</taxon>
        <taxon>Micromonosporales</taxon>
        <taxon>Micromonosporaceae</taxon>
        <taxon>Plantactinospora</taxon>
    </lineage>
</organism>
<keyword evidence="11" id="KW-1185">Reference proteome</keyword>
<evidence type="ECO:0000256" key="3">
    <source>
        <dbReference type="ARBA" id="ARBA00022475"/>
    </source>
</evidence>
<comment type="subcellular location">
    <subcellularLocation>
        <location evidence="1 7">Cell membrane</location>
        <topology evidence="1 7">Multi-pass membrane protein</topology>
    </subcellularLocation>
</comment>
<dbReference type="Pfam" id="PF00528">
    <property type="entry name" value="BPD_transp_1"/>
    <property type="match status" value="1"/>
</dbReference>
<evidence type="ECO:0000313" key="10">
    <source>
        <dbReference type="EMBL" id="MBE1490108.1"/>
    </source>
</evidence>
<keyword evidence="6 7" id="KW-0472">Membrane</keyword>
<comment type="caution">
    <text evidence="10">The sequence shown here is derived from an EMBL/GenBank/DDBJ whole genome shotgun (WGS) entry which is preliminary data.</text>
</comment>
<dbReference type="InterPro" id="IPR000515">
    <property type="entry name" value="MetI-like"/>
</dbReference>
<feature type="region of interest" description="Disordered" evidence="8">
    <location>
        <begin position="1"/>
        <end position="31"/>
    </location>
</feature>
<keyword evidence="2 7" id="KW-0813">Transport</keyword>
<feature type="domain" description="ABC transmembrane type-1" evidence="9">
    <location>
        <begin position="100"/>
        <end position="312"/>
    </location>
</feature>
<dbReference type="PANTHER" id="PTHR43005:SF1">
    <property type="entry name" value="SPERMIDINE_PUTRESCINE TRANSPORT SYSTEM PERMEASE PROTEIN"/>
    <property type="match status" value="1"/>
</dbReference>
<evidence type="ECO:0000259" key="9">
    <source>
        <dbReference type="PROSITE" id="PS50928"/>
    </source>
</evidence>
<protein>
    <submittedName>
        <fullName evidence="10">Multiple sugar transport system permease protein</fullName>
    </submittedName>
</protein>
<accession>A0A927R1V0</accession>
<dbReference type="PROSITE" id="PS50928">
    <property type="entry name" value="ABC_TM1"/>
    <property type="match status" value="1"/>
</dbReference>
<gene>
    <name evidence="10" type="ORF">H4W31_005746</name>
</gene>
<dbReference type="GO" id="GO:0055085">
    <property type="term" value="P:transmembrane transport"/>
    <property type="evidence" value="ECO:0007669"/>
    <property type="project" value="InterPro"/>
</dbReference>
<dbReference type="RefSeq" id="WP_192769450.1">
    <property type="nucleotide sequence ID" value="NZ_JADBEB010000001.1"/>
</dbReference>
<dbReference type="SUPFAM" id="SSF161098">
    <property type="entry name" value="MetI-like"/>
    <property type="match status" value="1"/>
</dbReference>
<evidence type="ECO:0000256" key="8">
    <source>
        <dbReference type="SAM" id="MobiDB-lite"/>
    </source>
</evidence>
<dbReference type="InterPro" id="IPR035906">
    <property type="entry name" value="MetI-like_sf"/>
</dbReference>
<feature type="transmembrane region" description="Helical" evidence="7">
    <location>
        <begin position="291"/>
        <end position="313"/>
    </location>
</feature>
<dbReference type="PANTHER" id="PTHR43005">
    <property type="entry name" value="BLR7065 PROTEIN"/>
    <property type="match status" value="1"/>
</dbReference>
<comment type="similarity">
    <text evidence="7">Belongs to the binding-protein-dependent transport system permease family.</text>
</comment>
<keyword evidence="3" id="KW-1003">Cell membrane</keyword>
<keyword evidence="5 7" id="KW-1133">Transmembrane helix</keyword>
<feature type="transmembrane region" description="Helical" evidence="7">
    <location>
        <begin position="245"/>
        <end position="265"/>
    </location>
</feature>
<feature type="transmembrane region" description="Helical" evidence="7">
    <location>
        <begin position="175"/>
        <end position="197"/>
    </location>
</feature>
<evidence type="ECO:0000256" key="4">
    <source>
        <dbReference type="ARBA" id="ARBA00022692"/>
    </source>
</evidence>
<reference evidence="10" key="1">
    <citation type="submission" date="2020-10" db="EMBL/GenBank/DDBJ databases">
        <title>Sequencing the genomes of 1000 actinobacteria strains.</title>
        <authorList>
            <person name="Klenk H.-P."/>
        </authorList>
    </citation>
    <scope>NUCLEOTIDE SEQUENCE</scope>
    <source>
        <strain evidence="10">DSM 46832</strain>
    </source>
</reference>
<feature type="transmembrane region" description="Helical" evidence="7">
    <location>
        <begin position="104"/>
        <end position="128"/>
    </location>
</feature>
<name>A0A927R1V0_9ACTN</name>
<keyword evidence="4 7" id="KW-0812">Transmembrane</keyword>
<evidence type="ECO:0000256" key="5">
    <source>
        <dbReference type="ARBA" id="ARBA00022989"/>
    </source>
</evidence>
<dbReference type="GO" id="GO:0005886">
    <property type="term" value="C:plasma membrane"/>
    <property type="evidence" value="ECO:0007669"/>
    <property type="project" value="UniProtKB-SubCell"/>
</dbReference>
<evidence type="ECO:0000256" key="7">
    <source>
        <dbReference type="RuleBase" id="RU363032"/>
    </source>
</evidence>
<keyword evidence="10" id="KW-0762">Sugar transport</keyword>
<proteinExistence type="inferred from homology"/>
<dbReference type="Proteomes" id="UP000649753">
    <property type="component" value="Unassembled WGS sequence"/>
</dbReference>